<reference evidence="1 2" key="1">
    <citation type="submission" date="2015-12" db="EMBL/GenBank/DDBJ databases">
        <title>Complete genome of Roseateles depolymerans KCTC 42856.</title>
        <authorList>
            <person name="Kim K.M."/>
        </authorList>
    </citation>
    <scope>NUCLEOTIDE SEQUENCE [LARGE SCALE GENOMIC DNA]</scope>
    <source>
        <strain evidence="1 2">KCTC 42856</strain>
    </source>
</reference>
<dbReference type="STRING" id="76731.RD2015_3077"/>
<protein>
    <submittedName>
        <fullName evidence="1">Uncharacterized protein</fullName>
    </submittedName>
</protein>
<dbReference type="EMBL" id="CP013729">
    <property type="protein sequence ID" value="ALV07538.1"/>
    <property type="molecule type" value="Genomic_DNA"/>
</dbReference>
<organism evidence="1 2">
    <name type="scientific">Roseateles depolymerans</name>
    <dbReference type="NCBI Taxonomy" id="76731"/>
    <lineage>
        <taxon>Bacteria</taxon>
        <taxon>Pseudomonadati</taxon>
        <taxon>Pseudomonadota</taxon>
        <taxon>Betaproteobacteria</taxon>
        <taxon>Burkholderiales</taxon>
        <taxon>Sphaerotilaceae</taxon>
        <taxon>Roseateles</taxon>
    </lineage>
</organism>
<evidence type="ECO:0000313" key="1">
    <source>
        <dbReference type="EMBL" id="ALV07538.1"/>
    </source>
</evidence>
<dbReference type="Proteomes" id="UP000060699">
    <property type="component" value="Chromosome"/>
</dbReference>
<dbReference type="KEGG" id="rdp:RD2015_3077"/>
<accession>A0A0U3LM90</accession>
<sequence length="32" mass="3392">MLEVIGAILVGAFALTFGVLSIGPMMLKREDV</sequence>
<dbReference type="AlphaFoldDB" id="A0A0U3LM90"/>
<name>A0A0U3LM90_9BURK</name>
<gene>
    <name evidence="1" type="ORF">RD2015_3077</name>
</gene>
<evidence type="ECO:0000313" key="2">
    <source>
        <dbReference type="Proteomes" id="UP000060699"/>
    </source>
</evidence>
<proteinExistence type="predicted"/>
<keyword evidence="2" id="KW-1185">Reference proteome</keyword>